<dbReference type="EMBL" id="GBHO01037442">
    <property type="protein sequence ID" value="JAG06162.1"/>
    <property type="molecule type" value="Transcribed_RNA"/>
</dbReference>
<dbReference type="AlphaFoldDB" id="A0A0A9WFJ3"/>
<dbReference type="InterPro" id="IPR001487">
    <property type="entry name" value="Bromodomain"/>
</dbReference>
<dbReference type="EMBL" id="GBHO01037443">
    <property type="protein sequence ID" value="JAG06161.1"/>
    <property type="molecule type" value="Transcribed_RNA"/>
</dbReference>
<proteinExistence type="predicted"/>
<evidence type="ECO:0000313" key="5">
    <source>
        <dbReference type="EMBL" id="JAG06162.1"/>
    </source>
</evidence>
<name>A0A0A9WFJ3_LYGHE</name>
<dbReference type="PANTHER" id="PTHR45926">
    <property type="entry name" value="OSJNBA0053K19.4 PROTEIN"/>
    <property type="match status" value="1"/>
</dbReference>
<feature type="domain" description="Bromo" evidence="3">
    <location>
        <begin position="102"/>
        <end position="140"/>
    </location>
</feature>
<gene>
    <name evidence="4" type="primary">GTE11_0</name>
    <name evidence="5" type="synonym">GTE11_1</name>
    <name evidence="5" type="ORF">CM83_22209</name>
    <name evidence="4" type="ORF">CM83_22214</name>
</gene>
<sequence>MALEKNRKLPKEYRLVPVDTNSPYYNIFARGGRNNSENIKMLANLPNANVNTQIKSQRQQQNNYTTRAHRSLRPIKPATPLIEEPQLDDTMKKCYNLLQTLMGLRGCHIFHQPVDIVRDMVPNYYNIIKNPMDLGTVKDK</sequence>
<evidence type="ECO:0000259" key="3">
    <source>
        <dbReference type="PROSITE" id="PS50014"/>
    </source>
</evidence>
<dbReference type="Pfam" id="PF00439">
    <property type="entry name" value="Bromodomain"/>
    <property type="match status" value="1"/>
</dbReference>
<dbReference type="SUPFAM" id="SSF47370">
    <property type="entry name" value="Bromodomain"/>
    <property type="match status" value="1"/>
</dbReference>
<protein>
    <submittedName>
        <fullName evidence="4">Transcription factor GTE11</fullName>
    </submittedName>
</protein>
<dbReference type="InterPro" id="IPR036427">
    <property type="entry name" value="Bromodomain-like_sf"/>
</dbReference>
<keyword evidence="1 2" id="KW-0103">Bromodomain</keyword>
<evidence type="ECO:0000256" key="2">
    <source>
        <dbReference type="PROSITE-ProRule" id="PRU00035"/>
    </source>
</evidence>
<reference evidence="4" key="1">
    <citation type="journal article" date="2014" name="PLoS ONE">
        <title>Transcriptome-Based Identification of ABC Transporters in the Western Tarnished Plant Bug Lygus hesperus.</title>
        <authorList>
            <person name="Hull J.J."/>
            <person name="Chaney K."/>
            <person name="Geib S.M."/>
            <person name="Fabrick J.A."/>
            <person name="Brent C.S."/>
            <person name="Walsh D."/>
            <person name="Lavine L.C."/>
        </authorList>
    </citation>
    <scope>NUCLEOTIDE SEQUENCE</scope>
</reference>
<accession>A0A0A9WFJ3</accession>
<evidence type="ECO:0000256" key="1">
    <source>
        <dbReference type="ARBA" id="ARBA00023117"/>
    </source>
</evidence>
<reference evidence="4" key="2">
    <citation type="submission" date="2014-07" db="EMBL/GenBank/DDBJ databases">
        <authorList>
            <person name="Hull J."/>
        </authorList>
    </citation>
    <scope>NUCLEOTIDE SEQUENCE</scope>
</reference>
<dbReference type="PROSITE" id="PS50014">
    <property type="entry name" value="BROMODOMAIN_2"/>
    <property type="match status" value="1"/>
</dbReference>
<dbReference type="Gene3D" id="1.20.920.10">
    <property type="entry name" value="Bromodomain-like"/>
    <property type="match status" value="1"/>
</dbReference>
<dbReference type="PRINTS" id="PR00503">
    <property type="entry name" value="BROMODOMAIN"/>
</dbReference>
<organism evidence="4">
    <name type="scientific">Lygus hesperus</name>
    <name type="common">Western plant bug</name>
    <dbReference type="NCBI Taxonomy" id="30085"/>
    <lineage>
        <taxon>Eukaryota</taxon>
        <taxon>Metazoa</taxon>
        <taxon>Ecdysozoa</taxon>
        <taxon>Arthropoda</taxon>
        <taxon>Hexapoda</taxon>
        <taxon>Insecta</taxon>
        <taxon>Pterygota</taxon>
        <taxon>Neoptera</taxon>
        <taxon>Paraneoptera</taxon>
        <taxon>Hemiptera</taxon>
        <taxon>Heteroptera</taxon>
        <taxon>Panheteroptera</taxon>
        <taxon>Cimicomorpha</taxon>
        <taxon>Miridae</taxon>
        <taxon>Mirini</taxon>
        <taxon>Lygus</taxon>
    </lineage>
</organism>
<evidence type="ECO:0000313" key="4">
    <source>
        <dbReference type="EMBL" id="JAG06161.1"/>
    </source>
</evidence>